<dbReference type="AlphaFoldDB" id="A0A1W1V5G6"/>
<name>A0A1W1V5G6_9PAST</name>
<organism evidence="1 2">
    <name type="scientific">Pasteurella testudinis DSM 23072</name>
    <dbReference type="NCBI Taxonomy" id="1122938"/>
    <lineage>
        <taxon>Bacteria</taxon>
        <taxon>Pseudomonadati</taxon>
        <taxon>Pseudomonadota</taxon>
        <taxon>Gammaproteobacteria</taxon>
        <taxon>Pasteurellales</taxon>
        <taxon>Pasteurellaceae</taxon>
        <taxon>Pasteurella</taxon>
    </lineage>
</organism>
<keyword evidence="2" id="KW-1185">Reference proteome</keyword>
<dbReference type="STRING" id="1122938.SAMN05660772_01157"/>
<protein>
    <recommendedName>
        <fullName evidence="3">DUF721 domain-containing protein</fullName>
    </recommendedName>
</protein>
<accession>A0A1W1V5G6</accession>
<gene>
    <name evidence="1" type="ORF">SAMN05660772_01157</name>
</gene>
<proteinExistence type="predicted"/>
<evidence type="ECO:0000313" key="1">
    <source>
        <dbReference type="EMBL" id="SMB88281.1"/>
    </source>
</evidence>
<dbReference type="Pfam" id="PF05258">
    <property type="entry name" value="DciA"/>
    <property type="match status" value="1"/>
</dbReference>
<dbReference type="Proteomes" id="UP000192408">
    <property type="component" value="Unassembled WGS sequence"/>
</dbReference>
<dbReference type="EMBL" id="FWWV01000046">
    <property type="protein sequence ID" value="SMB88281.1"/>
    <property type="molecule type" value="Genomic_DNA"/>
</dbReference>
<evidence type="ECO:0000313" key="2">
    <source>
        <dbReference type="Proteomes" id="UP000192408"/>
    </source>
</evidence>
<dbReference type="InterPro" id="IPR007922">
    <property type="entry name" value="DciA-like"/>
</dbReference>
<evidence type="ECO:0008006" key="3">
    <source>
        <dbReference type="Google" id="ProtNLM"/>
    </source>
</evidence>
<reference evidence="2" key="1">
    <citation type="submission" date="2017-04" db="EMBL/GenBank/DDBJ databases">
        <authorList>
            <person name="Varghese N."/>
            <person name="Submissions S."/>
        </authorList>
    </citation>
    <scope>NUCLEOTIDE SEQUENCE [LARGE SCALE GENOMIC DNA]</scope>
    <source>
        <strain evidence="2">DSM 23072</strain>
    </source>
</reference>
<sequence length="102" mass="11794">MRNNKMKNITDIVEKSQFAEIAKRGLFLSELNRKLQDTFPPQFKGRFRVANIRDGVLHCEVQNAMLRQAILFRRTELLGLVQQAFPEVQQLALKINPELASL</sequence>